<gene>
    <name evidence="10" type="ORF">FS935_01850</name>
</gene>
<name>A0A5C6W583_9BACI</name>
<comment type="similarity">
    <text evidence="2">Belongs to the UPF0702 family.</text>
</comment>
<evidence type="ECO:0000256" key="2">
    <source>
        <dbReference type="ARBA" id="ARBA00006448"/>
    </source>
</evidence>
<keyword evidence="4 7" id="KW-0812">Transmembrane</keyword>
<evidence type="ECO:0000256" key="4">
    <source>
        <dbReference type="ARBA" id="ARBA00022692"/>
    </source>
</evidence>
<evidence type="ECO:0000256" key="3">
    <source>
        <dbReference type="ARBA" id="ARBA00022475"/>
    </source>
</evidence>
<feature type="transmembrane region" description="Helical" evidence="7">
    <location>
        <begin position="6"/>
        <end position="25"/>
    </location>
</feature>
<keyword evidence="5 7" id="KW-1133">Transmembrane helix</keyword>
<evidence type="ECO:0000256" key="6">
    <source>
        <dbReference type="ARBA" id="ARBA00023136"/>
    </source>
</evidence>
<protein>
    <submittedName>
        <fullName evidence="10">DUF421 domain-containing protein</fullName>
    </submittedName>
</protein>
<evidence type="ECO:0000256" key="5">
    <source>
        <dbReference type="ARBA" id="ARBA00022989"/>
    </source>
</evidence>
<evidence type="ECO:0000259" key="8">
    <source>
        <dbReference type="Pfam" id="PF04239"/>
    </source>
</evidence>
<keyword evidence="6 7" id="KW-0472">Membrane</keyword>
<feature type="domain" description="YetF C-terminal" evidence="8">
    <location>
        <begin position="81"/>
        <end position="216"/>
    </location>
</feature>
<keyword evidence="11" id="KW-1185">Reference proteome</keyword>
<feature type="transmembrane region" description="Helical" evidence="7">
    <location>
        <begin position="58"/>
        <end position="78"/>
    </location>
</feature>
<dbReference type="OrthoDB" id="9778331at2"/>
<evidence type="ECO:0000313" key="11">
    <source>
        <dbReference type="Proteomes" id="UP000321363"/>
    </source>
</evidence>
<organism evidence="10 11">
    <name type="scientific">Metabacillus litoralis</name>
    <dbReference type="NCBI Taxonomy" id="152268"/>
    <lineage>
        <taxon>Bacteria</taxon>
        <taxon>Bacillati</taxon>
        <taxon>Bacillota</taxon>
        <taxon>Bacilli</taxon>
        <taxon>Bacillales</taxon>
        <taxon>Bacillaceae</taxon>
        <taxon>Metabacillus</taxon>
    </lineage>
</organism>
<dbReference type="PANTHER" id="PTHR34582:SF7">
    <property type="entry name" value="UPF0702 TRANSMEMBRANE PROTEIN YDFS"/>
    <property type="match status" value="1"/>
</dbReference>
<evidence type="ECO:0000313" key="10">
    <source>
        <dbReference type="EMBL" id="TXC92961.1"/>
    </source>
</evidence>
<dbReference type="Pfam" id="PF04239">
    <property type="entry name" value="DUF421"/>
    <property type="match status" value="1"/>
</dbReference>
<dbReference type="InterPro" id="IPR007353">
    <property type="entry name" value="DUF421"/>
</dbReference>
<dbReference type="EMBL" id="VOQF01000001">
    <property type="protein sequence ID" value="TXC92961.1"/>
    <property type="molecule type" value="Genomic_DNA"/>
</dbReference>
<dbReference type="PANTHER" id="PTHR34582">
    <property type="entry name" value="UPF0702 TRANSMEMBRANE PROTEIN YCAP"/>
    <property type="match status" value="1"/>
</dbReference>
<dbReference type="InterPro" id="IPR048454">
    <property type="entry name" value="YetF_N"/>
</dbReference>
<feature type="transmembrane region" description="Helical" evidence="7">
    <location>
        <begin position="32"/>
        <end position="52"/>
    </location>
</feature>
<keyword evidence="3" id="KW-1003">Cell membrane</keyword>
<dbReference type="AlphaFoldDB" id="A0A5C6W583"/>
<evidence type="ECO:0000256" key="1">
    <source>
        <dbReference type="ARBA" id="ARBA00004651"/>
    </source>
</evidence>
<dbReference type="Gene3D" id="3.30.240.20">
    <property type="entry name" value="bsu07140 like domains"/>
    <property type="match status" value="2"/>
</dbReference>
<proteinExistence type="inferred from homology"/>
<dbReference type="Proteomes" id="UP000321363">
    <property type="component" value="Unassembled WGS sequence"/>
</dbReference>
<dbReference type="InterPro" id="IPR023090">
    <property type="entry name" value="UPF0702_alpha/beta_dom_sf"/>
</dbReference>
<evidence type="ECO:0000256" key="7">
    <source>
        <dbReference type="SAM" id="Phobius"/>
    </source>
</evidence>
<dbReference type="GO" id="GO:0005886">
    <property type="term" value="C:plasma membrane"/>
    <property type="evidence" value="ECO:0007669"/>
    <property type="project" value="UniProtKB-SubCell"/>
</dbReference>
<dbReference type="RefSeq" id="WP_146945822.1">
    <property type="nucleotide sequence ID" value="NZ_VOQF01000001.1"/>
</dbReference>
<accession>A0A5C6W583</accession>
<evidence type="ECO:0000259" key="9">
    <source>
        <dbReference type="Pfam" id="PF20730"/>
    </source>
</evidence>
<comment type="caution">
    <text evidence="10">The sequence shown here is derived from an EMBL/GenBank/DDBJ whole genome shotgun (WGS) entry which is preliminary data.</text>
</comment>
<feature type="domain" description="YetF-like N-terminal transmembrane" evidence="9">
    <location>
        <begin position="5"/>
        <end position="76"/>
    </location>
</feature>
<reference evidence="10 11" key="1">
    <citation type="journal article" date="2005" name="Int. J. Syst. Evol. Microbiol.">
        <title>Bacillus litoralis sp. nov., isolated from a tidal flat of the Yellow Sea in Korea.</title>
        <authorList>
            <person name="Yoon J.H."/>
            <person name="Oh T.K."/>
        </authorList>
    </citation>
    <scope>NUCLEOTIDE SEQUENCE [LARGE SCALE GENOMIC DNA]</scope>
    <source>
        <strain evidence="10 11">SW-211</strain>
    </source>
</reference>
<dbReference type="Pfam" id="PF20730">
    <property type="entry name" value="YetF_N"/>
    <property type="match status" value="1"/>
</dbReference>
<sequence length="232" mass="25802">MSTLDLGIRVLVAFLTLLIVTRIIGRKEISQMTFFNFISAIALGSLGANVAVNSNLSLLNGILSIVGWGLITIVIGLVDIKSKKARVMIEGEPIIVIKNGQIMEQKLRQLRMDTEELISMVRKKNVFSLKDVDYAIMEVDGQLSVMKKEQKQSVTKSDLNIRSTTPQIYPISTTIISDGQIINENLSKVNLSEEWLNSQLQSFGITSSSEVFIAELQKDGSLYIDKRNDTVH</sequence>
<comment type="subcellular location">
    <subcellularLocation>
        <location evidence="1">Cell membrane</location>
        <topology evidence="1">Multi-pass membrane protein</topology>
    </subcellularLocation>
</comment>